<dbReference type="GO" id="GO:0008173">
    <property type="term" value="F:RNA methyltransferase activity"/>
    <property type="evidence" value="ECO:0007669"/>
    <property type="project" value="InterPro"/>
</dbReference>
<evidence type="ECO:0000256" key="3">
    <source>
        <dbReference type="ARBA" id="ARBA00022679"/>
    </source>
</evidence>
<feature type="compositionally biased region" description="Basic and acidic residues" evidence="4">
    <location>
        <begin position="1"/>
        <end position="23"/>
    </location>
</feature>
<dbReference type="InterPro" id="IPR029064">
    <property type="entry name" value="Ribosomal_eL30-like_sf"/>
</dbReference>
<evidence type="ECO:0000256" key="2">
    <source>
        <dbReference type="ARBA" id="ARBA00022603"/>
    </source>
</evidence>
<dbReference type="GO" id="GO:0003723">
    <property type="term" value="F:RNA binding"/>
    <property type="evidence" value="ECO:0007669"/>
    <property type="project" value="InterPro"/>
</dbReference>
<dbReference type="GO" id="GO:0005737">
    <property type="term" value="C:cytoplasm"/>
    <property type="evidence" value="ECO:0007669"/>
    <property type="project" value="UniProtKB-ARBA"/>
</dbReference>
<dbReference type="PANTHER" id="PTHR43191">
    <property type="entry name" value="RRNA METHYLTRANSFERASE 3"/>
    <property type="match status" value="1"/>
</dbReference>
<keyword evidence="2 6" id="KW-0489">Methyltransferase</keyword>
<dbReference type="InterPro" id="IPR051259">
    <property type="entry name" value="rRNA_Methyltransferase"/>
</dbReference>
<protein>
    <submittedName>
        <fullName evidence="6">RNA methyltransferase</fullName>
    </submittedName>
</protein>
<dbReference type="Gene3D" id="3.40.1280.10">
    <property type="match status" value="1"/>
</dbReference>
<dbReference type="SUPFAM" id="SSF75217">
    <property type="entry name" value="alpha/beta knot"/>
    <property type="match status" value="1"/>
</dbReference>
<dbReference type="Pfam" id="PF22435">
    <property type="entry name" value="MRM3-like_sub_bind"/>
    <property type="match status" value="1"/>
</dbReference>
<name>A0AB36PUC2_BRUML</name>
<dbReference type="InterPro" id="IPR013123">
    <property type="entry name" value="SpoU_subst-bd"/>
</dbReference>
<dbReference type="GO" id="GO:0032259">
    <property type="term" value="P:methylation"/>
    <property type="evidence" value="ECO:0007669"/>
    <property type="project" value="UniProtKB-KW"/>
</dbReference>
<dbReference type="AlphaFoldDB" id="A0AB36PUC2"/>
<dbReference type="SMART" id="SM00967">
    <property type="entry name" value="SpoU_sub_bind"/>
    <property type="match status" value="1"/>
</dbReference>
<sequence length="297" mass="32341">MSRNDEFSRSGGSRPEHRSEHPKVGQVKEVTSLANPIVKDLRSLALKKFRDQQGVFLAEGLKLVIDALEQDWRIKTLVFAKSGKGNKTVEQVAARTFAKGGLVLEVTEKVISAITRRDNPQMVAGVFEQQYHQLAGLKPKGNDVYVALDRVRDPGNLGAVIRTADAVGAKGVILIGDTTDPYSLETVRATMGSVFSVPLYRASEADFLNWRKGFSGLVVGTHLKGAVDYRTIPYANKPVILIMGNEQQGLPDSLAGACDKLARIPQAGRADSLNLAIATGVMLYEIRREALTLDERG</sequence>
<dbReference type="Gene3D" id="3.30.1330.30">
    <property type="match status" value="1"/>
</dbReference>
<dbReference type="InterPro" id="IPR029028">
    <property type="entry name" value="Alpha/beta_knot_MTases"/>
</dbReference>
<dbReference type="Proteomes" id="UP000216335">
    <property type="component" value="Unassembled WGS sequence"/>
</dbReference>
<keyword evidence="3" id="KW-0808">Transferase</keyword>
<dbReference type="SUPFAM" id="SSF55315">
    <property type="entry name" value="L30e-like"/>
    <property type="match status" value="1"/>
</dbReference>
<gene>
    <name evidence="6" type="ORF">BI318_09925</name>
</gene>
<comment type="caution">
    <text evidence="6">The sequence shown here is derived from an EMBL/GenBank/DDBJ whole genome shotgun (WGS) entry which is preliminary data.</text>
</comment>
<dbReference type="EMBL" id="NGJQ01000008">
    <property type="protein sequence ID" value="OZV60889.1"/>
    <property type="molecule type" value="Genomic_DNA"/>
</dbReference>
<organism evidence="6 7">
    <name type="scientific">Brucella melitensis</name>
    <dbReference type="NCBI Taxonomy" id="29459"/>
    <lineage>
        <taxon>Bacteria</taxon>
        <taxon>Pseudomonadati</taxon>
        <taxon>Pseudomonadota</taxon>
        <taxon>Alphaproteobacteria</taxon>
        <taxon>Hyphomicrobiales</taxon>
        <taxon>Brucellaceae</taxon>
        <taxon>Brucella/Ochrobactrum group</taxon>
        <taxon>Brucella</taxon>
    </lineage>
</organism>
<evidence type="ECO:0000313" key="6">
    <source>
        <dbReference type="EMBL" id="OZV60889.1"/>
    </source>
</evidence>
<dbReference type="Pfam" id="PF00588">
    <property type="entry name" value="SpoU_methylase"/>
    <property type="match status" value="1"/>
</dbReference>
<dbReference type="GO" id="GO:0006396">
    <property type="term" value="P:RNA processing"/>
    <property type="evidence" value="ECO:0007669"/>
    <property type="project" value="InterPro"/>
</dbReference>
<evidence type="ECO:0000256" key="1">
    <source>
        <dbReference type="ARBA" id="ARBA00007228"/>
    </source>
</evidence>
<comment type="similarity">
    <text evidence="1">Belongs to the class IV-like SAM-binding methyltransferase superfamily. RNA methyltransferase TrmH family.</text>
</comment>
<evidence type="ECO:0000256" key="4">
    <source>
        <dbReference type="SAM" id="MobiDB-lite"/>
    </source>
</evidence>
<feature type="domain" description="RNA 2-O ribose methyltransferase substrate binding" evidence="5">
    <location>
        <begin position="57"/>
        <end position="133"/>
    </location>
</feature>
<evidence type="ECO:0000259" key="5">
    <source>
        <dbReference type="SMART" id="SM00967"/>
    </source>
</evidence>
<evidence type="ECO:0000313" key="7">
    <source>
        <dbReference type="Proteomes" id="UP000216335"/>
    </source>
</evidence>
<dbReference type="InterPro" id="IPR001537">
    <property type="entry name" value="SpoU_MeTrfase"/>
</dbReference>
<reference evidence="6 7" key="1">
    <citation type="submission" date="2017-05" db="EMBL/GenBank/DDBJ databases">
        <title>The genome sequence of the facultative intracellular pathogen Brucella melitensis KIV-L.</title>
        <authorList>
            <person name="Pisarenko S."/>
            <person name="Kovalev D."/>
            <person name="Khachaturova A."/>
            <person name="Kulichenko A."/>
        </authorList>
    </citation>
    <scope>NUCLEOTIDE SEQUENCE [LARGE SCALE GENOMIC DNA]</scope>
    <source>
        <strain evidence="6 7">KIV-L</strain>
    </source>
</reference>
<dbReference type="PANTHER" id="PTHR43191:SF2">
    <property type="entry name" value="RRNA METHYLTRANSFERASE 3, MITOCHONDRIAL"/>
    <property type="match status" value="1"/>
</dbReference>
<proteinExistence type="inferred from homology"/>
<dbReference type="InterPro" id="IPR029026">
    <property type="entry name" value="tRNA_m1G_MTases_N"/>
</dbReference>
<dbReference type="CDD" id="cd18095">
    <property type="entry name" value="SpoU-like_rRNA-MTase"/>
    <property type="match status" value="1"/>
</dbReference>
<feature type="region of interest" description="Disordered" evidence="4">
    <location>
        <begin position="1"/>
        <end position="26"/>
    </location>
</feature>
<dbReference type="InterPro" id="IPR053888">
    <property type="entry name" value="MRM3-like_sub_bind"/>
</dbReference>
<accession>A0AB36PUC2</accession>
<dbReference type="RefSeq" id="WP_004685369.1">
    <property type="nucleotide sequence ID" value="NZ_CAKLDP010000010.1"/>
</dbReference>